<evidence type="ECO:0000313" key="3">
    <source>
        <dbReference type="EMBL" id="QNR84088.1"/>
    </source>
</evidence>
<sequence>MDNKISLIAFATCGNPYGFRQTFFGDSNKSLANRIKTFDLNTNAIKLFPHGKVYGIRRELVDGNSIISYAVYSFAKEQNSSRGGTFIGSGIIFENEIADENITINKLNEFHRSLVGKNIQNDIILVNHSNNFSVSKLKDFDKINFNLRKVENLNFFQPSNLNLVIYSEIHAEKLQLLFKKAIDLLNVYDTIYFTDNNEIAEFVIQKGLFKLVKEAGFEQEIQNLHEERKRKIQAAIIEFEKEKERLDDDKARLIQDYKQQIERNEKLHEENKKRIDESKNAISFINQNYESYSKKIDISIDQLKAEGKLEEVQRLHNENKRIFIERVNQQKIPISLANVQTQHVKTGVQGDRYPEHDFISNRTYNKQDVEDGINIYKIISLFLFILLVGVLIYFFVFYARDESSTNLSQEENTEIEQHISQPQVTQGLIPSPNFEINKKSYKILANKIEKEMALDQIVQLVFDTNPSDVKEAYIYQKVQYGQSLINLNNSSFKDSSNTYYFTGDTLRHIPAYRDSLFVHH</sequence>
<dbReference type="EMBL" id="CP061171">
    <property type="protein sequence ID" value="QNR84088.1"/>
    <property type="molecule type" value="Genomic_DNA"/>
</dbReference>
<evidence type="ECO:0000256" key="1">
    <source>
        <dbReference type="SAM" id="Coils"/>
    </source>
</evidence>
<protein>
    <submittedName>
        <fullName evidence="3">Uncharacterized protein</fullName>
    </submittedName>
</protein>
<proteinExistence type="predicted"/>
<organism evidence="3 4">
    <name type="scientific">Pedobacter riviphilus</name>
    <dbReference type="NCBI Taxonomy" id="2766984"/>
    <lineage>
        <taxon>Bacteria</taxon>
        <taxon>Pseudomonadati</taxon>
        <taxon>Bacteroidota</taxon>
        <taxon>Sphingobacteriia</taxon>
        <taxon>Sphingobacteriales</taxon>
        <taxon>Sphingobacteriaceae</taxon>
        <taxon>Pedobacter</taxon>
    </lineage>
</organism>
<dbReference type="Proteomes" id="UP000516439">
    <property type="component" value="Chromosome"/>
</dbReference>
<keyword evidence="2" id="KW-1133">Transmembrane helix</keyword>
<keyword evidence="2" id="KW-0812">Transmembrane</keyword>
<keyword evidence="1" id="KW-0175">Coiled coil</keyword>
<gene>
    <name evidence="3" type="ORF">H9N25_19560</name>
</gene>
<feature type="coiled-coil region" evidence="1">
    <location>
        <begin position="229"/>
        <end position="281"/>
    </location>
</feature>
<feature type="transmembrane region" description="Helical" evidence="2">
    <location>
        <begin position="375"/>
        <end position="399"/>
    </location>
</feature>
<keyword evidence="4" id="KW-1185">Reference proteome</keyword>
<accession>A0ABX6TGK4</accession>
<name>A0ABX6TGK4_9SPHI</name>
<dbReference type="RefSeq" id="WP_190326957.1">
    <property type="nucleotide sequence ID" value="NZ_CP061171.1"/>
</dbReference>
<evidence type="ECO:0000313" key="4">
    <source>
        <dbReference type="Proteomes" id="UP000516439"/>
    </source>
</evidence>
<evidence type="ECO:0000256" key="2">
    <source>
        <dbReference type="SAM" id="Phobius"/>
    </source>
</evidence>
<keyword evidence="2" id="KW-0472">Membrane</keyword>
<reference evidence="3 4" key="1">
    <citation type="submission" date="2020-09" db="EMBL/GenBank/DDBJ databases">
        <title>Pedobacter sp. SW-16 isolated from soil near Yeocheon.</title>
        <authorList>
            <person name="Im H.S."/>
            <person name="Joung Y."/>
            <person name="Lee S.-S."/>
        </authorList>
    </citation>
    <scope>NUCLEOTIDE SEQUENCE [LARGE SCALE GENOMIC DNA]</scope>
    <source>
        <strain evidence="3 4">SW-16</strain>
    </source>
</reference>